<dbReference type="EMBL" id="JAQIZT010000014">
    <property type="protein sequence ID" value="KAJ6972588.1"/>
    <property type="molecule type" value="Genomic_DNA"/>
</dbReference>
<dbReference type="Proteomes" id="UP001164929">
    <property type="component" value="Chromosome 14"/>
</dbReference>
<sequence>MMRGREGGRERKVHGVVVISGTEKPQLGCRTRLHSPQSLLPSQGLDHGLLRVQVHKVSPQCGIWMSYFSSVRLDCFLEEQYAGKTSCFQSRGSMAMLMNSSEVFNYDHNFPWCDWLVYNLTKTL</sequence>
<reference evidence="1" key="1">
    <citation type="journal article" date="2023" name="Mol. Ecol. Resour.">
        <title>Chromosome-level genome assembly of a triploid poplar Populus alba 'Berolinensis'.</title>
        <authorList>
            <person name="Chen S."/>
            <person name="Yu Y."/>
            <person name="Wang X."/>
            <person name="Wang S."/>
            <person name="Zhang T."/>
            <person name="Zhou Y."/>
            <person name="He R."/>
            <person name="Meng N."/>
            <person name="Wang Y."/>
            <person name="Liu W."/>
            <person name="Liu Z."/>
            <person name="Liu J."/>
            <person name="Guo Q."/>
            <person name="Huang H."/>
            <person name="Sederoff R.R."/>
            <person name="Wang G."/>
            <person name="Qu G."/>
            <person name="Chen S."/>
        </authorList>
    </citation>
    <scope>NUCLEOTIDE SEQUENCE</scope>
    <source>
        <strain evidence="1">SC-2020</strain>
    </source>
</reference>
<gene>
    <name evidence="1" type="ORF">NC653_033018</name>
</gene>
<accession>A0AAD6LSU6</accession>
<comment type="caution">
    <text evidence="1">The sequence shown here is derived from an EMBL/GenBank/DDBJ whole genome shotgun (WGS) entry which is preliminary data.</text>
</comment>
<proteinExistence type="predicted"/>
<evidence type="ECO:0000313" key="2">
    <source>
        <dbReference type="Proteomes" id="UP001164929"/>
    </source>
</evidence>
<keyword evidence="2" id="KW-1185">Reference proteome</keyword>
<evidence type="ECO:0000313" key="1">
    <source>
        <dbReference type="EMBL" id="KAJ6972588.1"/>
    </source>
</evidence>
<dbReference type="AlphaFoldDB" id="A0AAD6LSU6"/>
<protein>
    <submittedName>
        <fullName evidence="1">Uncharacterized protein</fullName>
    </submittedName>
</protein>
<organism evidence="1 2">
    <name type="scientific">Populus alba x Populus x berolinensis</name>
    <dbReference type="NCBI Taxonomy" id="444605"/>
    <lineage>
        <taxon>Eukaryota</taxon>
        <taxon>Viridiplantae</taxon>
        <taxon>Streptophyta</taxon>
        <taxon>Embryophyta</taxon>
        <taxon>Tracheophyta</taxon>
        <taxon>Spermatophyta</taxon>
        <taxon>Magnoliopsida</taxon>
        <taxon>eudicotyledons</taxon>
        <taxon>Gunneridae</taxon>
        <taxon>Pentapetalae</taxon>
        <taxon>rosids</taxon>
        <taxon>fabids</taxon>
        <taxon>Malpighiales</taxon>
        <taxon>Salicaceae</taxon>
        <taxon>Saliceae</taxon>
        <taxon>Populus</taxon>
    </lineage>
</organism>
<name>A0AAD6LSU6_9ROSI</name>